<accession>A0A8R1ICJ6</accession>
<feature type="domain" description="7TM GPCR serpentine receptor class x (Srx)" evidence="2">
    <location>
        <begin position="10"/>
        <end position="78"/>
    </location>
</feature>
<keyword evidence="4" id="KW-1185">Reference proteome</keyword>
<feature type="transmembrane region" description="Helical" evidence="1">
    <location>
        <begin position="53"/>
        <end position="77"/>
    </location>
</feature>
<dbReference type="InterPro" id="IPR019430">
    <property type="entry name" value="7TM_GPCR_serpentine_rcpt_Srx"/>
</dbReference>
<name>A0A8R1ICJ6_CAEJA</name>
<keyword evidence="1" id="KW-1133">Transmembrane helix</keyword>
<proteinExistence type="predicted"/>
<dbReference type="AlphaFoldDB" id="A0A8R1ICJ6"/>
<reference evidence="3" key="2">
    <citation type="submission" date="2022-06" db="UniProtKB">
        <authorList>
            <consortium name="EnsemblMetazoa"/>
        </authorList>
    </citation>
    <scope>IDENTIFICATION</scope>
    <source>
        <strain evidence="3">DF5081</strain>
    </source>
</reference>
<evidence type="ECO:0000313" key="3">
    <source>
        <dbReference type="EnsemblMetazoa" id="CJA26289.1"/>
    </source>
</evidence>
<keyword evidence="1" id="KW-0472">Membrane</keyword>
<evidence type="ECO:0000259" key="2">
    <source>
        <dbReference type="Pfam" id="PF10328"/>
    </source>
</evidence>
<keyword evidence="1" id="KW-0812">Transmembrane</keyword>
<organism evidence="3 4">
    <name type="scientific">Caenorhabditis japonica</name>
    <dbReference type="NCBI Taxonomy" id="281687"/>
    <lineage>
        <taxon>Eukaryota</taxon>
        <taxon>Metazoa</taxon>
        <taxon>Ecdysozoa</taxon>
        <taxon>Nematoda</taxon>
        <taxon>Chromadorea</taxon>
        <taxon>Rhabditida</taxon>
        <taxon>Rhabditina</taxon>
        <taxon>Rhabditomorpha</taxon>
        <taxon>Rhabditoidea</taxon>
        <taxon>Rhabditidae</taxon>
        <taxon>Peloderinae</taxon>
        <taxon>Caenorhabditis</taxon>
    </lineage>
</organism>
<evidence type="ECO:0000256" key="1">
    <source>
        <dbReference type="SAM" id="Phobius"/>
    </source>
</evidence>
<sequence length="112" mass="12476">MAVGSNAVMDENISASRKRRRRKMFVQCVIQDCTHTFDCMVNTYVYALYSAQWFQFLCGAVSALTAILLDGFLMSVLHQKSGTPSQTREPPSKSHTFLRSQAASTFVTATTL</sequence>
<protein>
    <submittedName>
        <fullName evidence="3">7TM_GPCR_Srx domain-containing protein</fullName>
    </submittedName>
</protein>
<dbReference type="EnsemblMetazoa" id="CJA26289.1">
    <property type="protein sequence ID" value="CJA26289.1"/>
    <property type="gene ID" value="WBGene00181861"/>
</dbReference>
<dbReference type="PANTHER" id="PTHR46611">
    <property type="entry name" value="SERPENTINE RECEPTOR, CLASS X-RELATED"/>
    <property type="match status" value="1"/>
</dbReference>
<dbReference type="Proteomes" id="UP000005237">
    <property type="component" value="Unassembled WGS sequence"/>
</dbReference>
<evidence type="ECO:0000313" key="4">
    <source>
        <dbReference type="Proteomes" id="UP000005237"/>
    </source>
</evidence>
<reference evidence="4" key="1">
    <citation type="submission" date="2010-08" db="EMBL/GenBank/DDBJ databases">
        <authorList>
            <consortium name="Caenorhabditis japonica Sequencing Consortium"/>
            <person name="Wilson R.K."/>
        </authorList>
    </citation>
    <scope>NUCLEOTIDE SEQUENCE [LARGE SCALE GENOMIC DNA]</scope>
    <source>
        <strain evidence="4">DF5081</strain>
    </source>
</reference>
<dbReference type="PANTHER" id="PTHR46611:SF7">
    <property type="entry name" value="7TM GPCR SERPENTINE RECEPTOR CLASS X (SRX) DOMAIN-CONTAINING PROTEIN"/>
    <property type="match status" value="1"/>
</dbReference>
<dbReference type="Pfam" id="PF10328">
    <property type="entry name" value="7TM_GPCR_Srx"/>
    <property type="match status" value="1"/>
</dbReference>